<protein>
    <submittedName>
        <fullName evidence="1">Uncharacterized protein</fullName>
    </submittedName>
</protein>
<proteinExistence type="predicted"/>
<reference evidence="1 2" key="1">
    <citation type="submission" date="2016-10" db="EMBL/GenBank/DDBJ databases">
        <authorList>
            <person name="de Groot N.N."/>
        </authorList>
    </citation>
    <scope>NUCLEOTIDE SEQUENCE [LARGE SCALE GENOMIC DNA]</scope>
    <source>
        <strain evidence="1 2">CGMCC 4.5681</strain>
    </source>
</reference>
<dbReference type="Proteomes" id="UP000198683">
    <property type="component" value="Unassembled WGS sequence"/>
</dbReference>
<keyword evidence="2" id="KW-1185">Reference proteome</keyword>
<accession>A0A1G9BQY6</accession>
<gene>
    <name evidence="1" type="ORF">SAMN05421874_107250</name>
</gene>
<dbReference type="AlphaFoldDB" id="A0A1G9BQY6"/>
<dbReference type="RefSeq" id="WP_090764565.1">
    <property type="nucleotide sequence ID" value="NZ_FNFB01000007.1"/>
</dbReference>
<organism evidence="1 2">
    <name type="scientific">Nonomuraea maritima</name>
    <dbReference type="NCBI Taxonomy" id="683260"/>
    <lineage>
        <taxon>Bacteria</taxon>
        <taxon>Bacillati</taxon>
        <taxon>Actinomycetota</taxon>
        <taxon>Actinomycetes</taxon>
        <taxon>Streptosporangiales</taxon>
        <taxon>Streptosporangiaceae</taxon>
        <taxon>Nonomuraea</taxon>
    </lineage>
</organism>
<dbReference type="EMBL" id="FNFB01000007">
    <property type="protein sequence ID" value="SDK41574.1"/>
    <property type="molecule type" value="Genomic_DNA"/>
</dbReference>
<evidence type="ECO:0000313" key="1">
    <source>
        <dbReference type="EMBL" id="SDK41574.1"/>
    </source>
</evidence>
<dbReference type="STRING" id="683260.SAMN05421874_107250"/>
<name>A0A1G9BQY6_9ACTN</name>
<evidence type="ECO:0000313" key="2">
    <source>
        <dbReference type="Proteomes" id="UP000198683"/>
    </source>
</evidence>
<sequence>MTVSQHHHPSDDQPSLVHMWLHMSDLGPVRCHTASDDSLELTIDQPDDSCDMEEWGQIIVGPAPEGFPMRPFVGRLVREVHRIVYRRIETEVGLRLGFDCGDVRILNLGDELVVTDAALPDALEAELH</sequence>
<dbReference type="OrthoDB" id="3534840at2"/>